<dbReference type="RefSeq" id="WP_085252162.1">
    <property type="nucleotide sequence ID" value="NZ_CAJMWJ010000001.1"/>
</dbReference>
<keyword evidence="5" id="KW-0472">Membrane</keyword>
<dbReference type="PANTHER" id="PTHR42749:SF1">
    <property type="entry name" value="CELL SHAPE-DETERMINING PROTEIN MREB"/>
    <property type="match status" value="1"/>
</dbReference>
<feature type="compositionally biased region" description="Low complexity" evidence="4">
    <location>
        <begin position="579"/>
        <end position="606"/>
    </location>
</feature>
<dbReference type="SUPFAM" id="SSF53067">
    <property type="entry name" value="Actin-like ATPase domain"/>
    <property type="match status" value="1"/>
</dbReference>
<dbReference type="Gene3D" id="3.30.420.40">
    <property type="match status" value="2"/>
</dbReference>
<feature type="compositionally biased region" description="Pro residues" evidence="4">
    <location>
        <begin position="607"/>
        <end position="618"/>
    </location>
</feature>
<feature type="transmembrane region" description="Helical" evidence="5">
    <location>
        <begin position="465"/>
        <end position="488"/>
    </location>
</feature>
<feature type="compositionally biased region" description="Low complexity" evidence="4">
    <location>
        <begin position="520"/>
        <end position="572"/>
    </location>
</feature>
<evidence type="ECO:0000256" key="5">
    <source>
        <dbReference type="SAM" id="Phobius"/>
    </source>
</evidence>
<dbReference type="Pfam" id="PF00012">
    <property type="entry name" value="HSP70"/>
    <property type="match status" value="1"/>
</dbReference>
<evidence type="ECO:0000256" key="4">
    <source>
        <dbReference type="SAM" id="MobiDB-lite"/>
    </source>
</evidence>
<keyword evidence="3" id="KW-0143">Chaperone</keyword>
<reference evidence="6 7" key="1">
    <citation type="submission" date="2016-01" db="EMBL/GenBank/DDBJ databases">
        <title>The new phylogeny of the genus Mycobacterium.</title>
        <authorList>
            <person name="Tarcisio F."/>
            <person name="Conor M."/>
            <person name="Antonella G."/>
            <person name="Elisabetta G."/>
            <person name="Giulia F.S."/>
            <person name="Sara T."/>
            <person name="Anna F."/>
            <person name="Clotilde B."/>
            <person name="Roberto B."/>
            <person name="Veronica D.S."/>
            <person name="Fabio R."/>
            <person name="Monica P."/>
            <person name="Olivier J."/>
            <person name="Enrico T."/>
            <person name="Nicola S."/>
        </authorList>
    </citation>
    <scope>NUCLEOTIDE SEQUENCE [LARGE SCALE GENOMIC DNA]</scope>
    <source>
        <strain evidence="6 7">DSM 45176</strain>
    </source>
</reference>
<accession>A0A1X2BXE6</accession>
<dbReference type="Gene3D" id="3.90.640.10">
    <property type="entry name" value="Actin, Chain A, domain 4"/>
    <property type="match status" value="1"/>
</dbReference>
<keyword evidence="2" id="KW-0067">ATP-binding</keyword>
<proteinExistence type="predicted"/>
<dbReference type="Proteomes" id="UP000193087">
    <property type="component" value="Unassembled WGS sequence"/>
</dbReference>
<name>A0A1X2BXE6_9MYCO</name>
<feature type="region of interest" description="Disordered" evidence="4">
    <location>
        <begin position="367"/>
        <end position="398"/>
    </location>
</feature>
<feature type="region of interest" description="Disordered" evidence="4">
    <location>
        <begin position="495"/>
        <end position="618"/>
    </location>
</feature>
<evidence type="ECO:0000313" key="7">
    <source>
        <dbReference type="Proteomes" id="UP000193087"/>
    </source>
</evidence>
<dbReference type="STRING" id="486698.AWC22_26845"/>
<dbReference type="GO" id="GO:0005524">
    <property type="term" value="F:ATP binding"/>
    <property type="evidence" value="ECO:0007669"/>
    <property type="project" value="UniProtKB-KW"/>
</dbReference>
<dbReference type="AlphaFoldDB" id="A0A1X2BXE6"/>
<dbReference type="GeneID" id="93492713"/>
<dbReference type="InterPro" id="IPR043129">
    <property type="entry name" value="ATPase_NBD"/>
</dbReference>
<evidence type="ECO:0000256" key="2">
    <source>
        <dbReference type="ARBA" id="ARBA00022840"/>
    </source>
</evidence>
<protein>
    <submittedName>
        <fullName evidence="6">Molecular chaperone</fullName>
    </submittedName>
</protein>
<keyword evidence="5" id="KW-0812">Transmembrane</keyword>
<keyword evidence="7" id="KW-1185">Reference proteome</keyword>
<dbReference type="PRINTS" id="PR01217">
    <property type="entry name" value="PRICHEXTENSN"/>
</dbReference>
<organism evidence="6 7">
    <name type="scientific">Mycobacterium riyadhense</name>
    <dbReference type="NCBI Taxonomy" id="486698"/>
    <lineage>
        <taxon>Bacteria</taxon>
        <taxon>Bacillati</taxon>
        <taxon>Actinomycetota</taxon>
        <taxon>Actinomycetes</taxon>
        <taxon>Mycobacteriales</taxon>
        <taxon>Mycobacteriaceae</taxon>
        <taxon>Mycobacterium</taxon>
    </lineage>
</organism>
<dbReference type="OrthoDB" id="5173286at2"/>
<gene>
    <name evidence="6" type="ORF">AWC22_26845</name>
</gene>
<evidence type="ECO:0000256" key="1">
    <source>
        <dbReference type="ARBA" id="ARBA00022741"/>
    </source>
</evidence>
<dbReference type="GO" id="GO:0140662">
    <property type="term" value="F:ATP-dependent protein folding chaperone"/>
    <property type="evidence" value="ECO:0007669"/>
    <property type="project" value="InterPro"/>
</dbReference>
<sequence length="618" mass="61838">MSESLGLSIGAANLVAARTGSNPVQRGSVLTLFDHRAAEVGLPEENPNLNEPGLVLRGFVERVGDQAPLVAADGTKHPGAALTVAALDAMARTVGYGTPVTIAVPAYWSEGQVAALRQALQTQPTLAPDGAPMLISDAAAALAGLGAQPGFPSDGVVALCDFGAGGTSVTLANAGSNLEQIGPTIRYRELSGDDIDQGLLNHLLAVAPGVDATDVSGTATRMGSVTRLLGGCRRAKEQLSATTVATIPTGAIGLPDSAADLRVTRSEFEQLISGPLERFITAVEDILQRNGIPRTSLSAVVSVGGGASIPLITARLSERLQVPVVASAQPMLSAAVGATVLGAERSAAGVPTGAGPAVEAPTSIVGAPGAQTEASPTAWATQAAAAAAGESASDDGGSATYRALAWSEDAGTGNEPVPYTGPNDYGRDTVTAGYAPTAGYPPGLDHPDEDRYPGEPEPLPWYKRAAVVFSLAAAGLAILVAVVLGLTLGPLSSKPVNTTSPPQPAPPPITTTVIGPNNSPTVTVITPPPVTTTAPPVTTTTTRPPTTTTTTTAATTTTTTTPPPTTTTTQPTTTPPPTTTSQVTTTAPPTTTQQPPTTTAAPVTPTTAPPVPAPAPGA</sequence>
<comment type="caution">
    <text evidence="6">The sequence shown here is derived from an EMBL/GenBank/DDBJ whole genome shotgun (WGS) entry which is preliminary data.</text>
</comment>
<feature type="compositionally biased region" description="Low complexity" evidence="4">
    <location>
        <begin position="374"/>
        <end position="398"/>
    </location>
</feature>
<evidence type="ECO:0000256" key="3">
    <source>
        <dbReference type="ARBA" id="ARBA00023186"/>
    </source>
</evidence>
<dbReference type="PANTHER" id="PTHR42749">
    <property type="entry name" value="CELL SHAPE-DETERMINING PROTEIN MREB"/>
    <property type="match status" value="1"/>
</dbReference>
<keyword evidence="1" id="KW-0547">Nucleotide-binding</keyword>
<evidence type="ECO:0000313" key="6">
    <source>
        <dbReference type="EMBL" id="ORW68375.1"/>
    </source>
</evidence>
<dbReference type="InterPro" id="IPR013126">
    <property type="entry name" value="Hsp_70_fam"/>
</dbReference>
<keyword evidence="5" id="KW-1133">Transmembrane helix</keyword>
<dbReference type="EMBL" id="LQPQ01000176">
    <property type="protein sequence ID" value="ORW68375.1"/>
    <property type="molecule type" value="Genomic_DNA"/>
</dbReference>